<dbReference type="EMBL" id="CP000698">
    <property type="protein sequence ID" value="ABQ26837.1"/>
    <property type="molecule type" value="Genomic_DNA"/>
</dbReference>
<comment type="similarity">
    <text evidence="1 2">Belongs to the outer membrane factor (OMF) (TC 1.B.17) family.</text>
</comment>
<dbReference type="Gene3D" id="2.20.200.10">
    <property type="entry name" value="Outer membrane efflux proteins (OEP)"/>
    <property type="match status" value="1"/>
</dbReference>
<dbReference type="NCBIfam" id="TIGR01845">
    <property type="entry name" value="outer_NodT"/>
    <property type="match status" value="1"/>
</dbReference>
<dbReference type="PANTHER" id="PTHR30203">
    <property type="entry name" value="OUTER MEMBRANE CATION EFFLUX PROTEIN"/>
    <property type="match status" value="1"/>
</dbReference>
<keyword evidence="2 5" id="KW-0449">Lipoprotein</keyword>
<evidence type="ECO:0000256" key="1">
    <source>
        <dbReference type="ARBA" id="ARBA00007613"/>
    </source>
</evidence>
<dbReference type="InterPro" id="IPR010131">
    <property type="entry name" value="MdtP/NodT-like"/>
</dbReference>
<accession>A5G4W9</accession>
<dbReference type="KEGG" id="gur:Gura_2663"/>
<gene>
    <name evidence="5" type="ordered locus">Gura_2663</name>
</gene>
<dbReference type="AlphaFoldDB" id="A5G4W9"/>
<dbReference type="OrthoDB" id="9783163at2"/>
<dbReference type="HOGENOM" id="CLU_012817_13_3_7"/>
<reference evidence="5 6" key="1">
    <citation type="submission" date="2007-05" db="EMBL/GenBank/DDBJ databases">
        <title>Complete sequence of Geobacter uraniireducens Rf4.</title>
        <authorList>
            <consortium name="US DOE Joint Genome Institute"/>
            <person name="Copeland A."/>
            <person name="Lucas S."/>
            <person name="Lapidus A."/>
            <person name="Barry K."/>
            <person name="Detter J.C."/>
            <person name="Glavina del Rio T."/>
            <person name="Hammon N."/>
            <person name="Israni S."/>
            <person name="Dalin E."/>
            <person name="Tice H."/>
            <person name="Pitluck S."/>
            <person name="Chertkov O."/>
            <person name="Brettin T."/>
            <person name="Bruce D."/>
            <person name="Han C."/>
            <person name="Schmutz J."/>
            <person name="Larimer F."/>
            <person name="Land M."/>
            <person name="Hauser L."/>
            <person name="Kyrpides N."/>
            <person name="Mikhailova N."/>
            <person name="Shelobolina E."/>
            <person name="Aklujkar M."/>
            <person name="Lovley D."/>
            <person name="Richardson P."/>
        </authorList>
    </citation>
    <scope>NUCLEOTIDE SEQUENCE [LARGE SCALE GENOMIC DNA]</scope>
    <source>
        <strain evidence="5 6">Rf4</strain>
    </source>
</reference>
<evidence type="ECO:0000256" key="2">
    <source>
        <dbReference type="RuleBase" id="RU362097"/>
    </source>
</evidence>
<evidence type="ECO:0000313" key="6">
    <source>
        <dbReference type="Proteomes" id="UP000006695"/>
    </source>
</evidence>
<proteinExistence type="inferred from homology"/>
<protein>
    <submittedName>
        <fullName evidence="5">RND efflux system, outer membrane lipoprotein, NodT family</fullName>
    </submittedName>
</protein>
<dbReference type="Pfam" id="PF02321">
    <property type="entry name" value="OEP"/>
    <property type="match status" value="2"/>
</dbReference>
<dbReference type="STRING" id="351605.Gura_2663"/>
<dbReference type="GO" id="GO:0005886">
    <property type="term" value="C:plasma membrane"/>
    <property type="evidence" value="ECO:0007669"/>
    <property type="project" value="UniProtKB-SubCell"/>
</dbReference>
<dbReference type="SUPFAM" id="SSF56954">
    <property type="entry name" value="Outer membrane efflux proteins (OEP)"/>
    <property type="match status" value="1"/>
</dbReference>
<dbReference type="Gene3D" id="1.20.1600.10">
    <property type="entry name" value="Outer membrane efflux proteins (OEP)"/>
    <property type="match status" value="1"/>
</dbReference>
<dbReference type="RefSeq" id="WP_011939514.1">
    <property type="nucleotide sequence ID" value="NC_009483.1"/>
</dbReference>
<keyword evidence="2" id="KW-0564">Palmitate</keyword>
<sequence>MRRLFMLALAASLTGCMMGPDYRRPVVDIPQSFQYEDKDARDTVNTPWWQQFQDPVLDGLIAEALANNKSVKIAAANIEQAAGVLTQTRAPLFPQVSYAGSASRQRVSETNATPFPDGVSNPFNSLQLFGGVTWELDLWGRVRRLSESARASMFASLEARRGVILSLVASVAGDYLQLRGLDEQLVIAKRNLSAYAESVKLFELQFQYGQISQLNVEQARTQYETAASTIPQLESQIVQLENALSILLGRNPGPIARGKTIYELVFPAVPAGLPSQLLERRPDIAQAEQNLIAANALIGAAKALYFPTISLTGSYGYESEDLSKLFRGPSRAWSFAGSFTGPIFTAGAISGQVHQSEAGQDAALISYEAAIQSAFADVENALIIREKLAGQIQAQERLVKASREYERLAKLQYDGGYAPYLTVLSAQQQLFPAELTLAQLRASVFTSYANLYKAMGGGWVTEADRMTGGQTAAVPAPAGANEANKPGQPASPLAGK</sequence>
<evidence type="ECO:0000256" key="4">
    <source>
        <dbReference type="SAM" id="MobiDB-lite"/>
    </source>
</evidence>
<feature type="region of interest" description="Disordered" evidence="4">
    <location>
        <begin position="470"/>
        <end position="496"/>
    </location>
</feature>
<dbReference type="PANTHER" id="PTHR30203:SF33">
    <property type="entry name" value="BLR4455 PROTEIN"/>
    <property type="match status" value="1"/>
</dbReference>
<feature type="compositionally biased region" description="Low complexity" evidence="4">
    <location>
        <begin position="472"/>
        <end position="484"/>
    </location>
</feature>
<dbReference type="PROSITE" id="PS51257">
    <property type="entry name" value="PROKAR_LIPOPROTEIN"/>
    <property type="match status" value="1"/>
</dbReference>
<keyword evidence="2" id="KW-1134">Transmembrane beta strand</keyword>
<comment type="subcellular location">
    <subcellularLocation>
        <location evidence="2">Cell membrane</location>
        <topology evidence="2">Lipid-anchor</topology>
    </subcellularLocation>
</comment>
<evidence type="ECO:0000256" key="3">
    <source>
        <dbReference type="SAM" id="Coils"/>
    </source>
</evidence>
<keyword evidence="2" id="KW-0472">Membrane</keyword>
<dbReference type="InterPro" id="IPR003423">
    <property type="entry name" value="OMP_efflux"/>
</dbReference>
<organism evidence="5 6">
    <name type="scientific">Geotalea uraniireducens (strain Rf4)</name>
    <name type="common">Geobacter uraniireducens</name>
    <dbReference type="NCBI Taxonomy" id="351605"/>
    <lineage>
        <taxon>Bacteria</taxon>
        <taxon>Pseudomonadati</taxon>
        <taxon>Thermodesulfobacteriota</taxon>
        <taxon>Desulfuromonadia</taxon>
        <taxon>Geobacterales</taxon>
        <taxon>Geobacteraceae</taxon>
        <taxon>Geotalea</taxon>
    </lineage>
</organism>
<feature type="coiled-coil region" evidence="3">
    <location>
        <begin position="216"/>
        <end position="243"/>
    </location>
</feature>
<keyword evidence="2" id="KW-0812">Transmembrane</keyword>
<evidence type="ECO:0000313" key="5">
    <source>
        <dbReference type="EMBL" id="ABQ26837.1"/>
    </source>
</evidence>
<keyword evidence="6" id="KW-1185">Reference proteome</keyword>
<dbReference type="Proteomes" id="UP000006695">
    <property type="component" value="Chromosome"/>
</dbReference>
<dbReference type="GO" id="GO:0015562">
    <property type="term" value="F:efflux transmembrane transporter activity"/>
    <property type="evidence" value="ECO:0007669"/>
    <property type="project" value="InterPro"/>
</dbReference>
<keyword evidence="3" id="KW-0175">Coiled coil</keyword>
<name>A5G4W9_GEOUR</name>